<evidence type="ECO:0000256" key="2">
    <source>
        <dbReference type="ARBA" id="ARBA00012543"/>
    </source>
</evidence>
<keyword evidence="6 12" id="KW-0812">Transmembrane</keyword>
<feature type="transmembrane region" description="Helical" evidence="12">
    <location>
        <begin position="191"/>
        <end position="211"/>
    </location>
</feature>
<keyword evidence="9" id="KW-0325">Glycoprotein</keyword>
<accession>A0A8H7DJP5</accession>
<evidence type="ECO:0000256" key="5">
    <source>
        <dbReference type="ARBA" id="ARBA00022679"/>
    </source>
</evidence>
<feature type="compositionally biased region" description="Polar residues" evidence="11">
    <location>
        <begin position="1"/>
        <end position="11"/>
    </location>
</feature>
<comment type="caution">
    <text evidence="14">The sequence shown here is derived from an EMBL/GenBank/DDBJ whole genome shotgun (WGS) entry which is preliminary data.</text>
</comment>
<feature type="transmembrane region" description="Helical" evidence="12">
    <location>
        <begin position="157"/>
        <end position="179"/>
    </location>
</feature>
<dbReference type="InterPro" id="IPR004835">
    <property type="entry name" value="Chitin_synth"/>
</dbReference>
<comment type="subcellular location">
    <subcellularLocation>
        <location evidence="1">Cell membrane</location>
        <topology evidence="1">Multi-pass membrane protein</topology>
    </subcellularLocation>
</comment>
<keyword evidence="15" id="KW-1185">Reference proteome</keyword>
<dbReference type="InterPro" id="IPR054295">
    <property type="entry name" value="CHS4-like_dom"/>
</dbReference>
<dbReference type="Gene3D" id="3.90.550.10">
    <property type="entry name" value="Spore Coat Polysaccharide Biosynthesis Protein SpsA, Chain A"/>
    <property type="match status" value="1"/>
</dbReference>
<dbReference type="GO" id="GO:0030428">
    <property type="term" value="C:cell septum"/>
    <property type="evidence" value="ECO:0007669"/>
    <property type="project" value="TreeGrafter"/>
</dbReference>
<evidence type="ECO:0000256" key="3">
    <source>
        <dbReference type="ARBA" id="ARBA00022475"/>
    </source>
</evidence>
<feature type="transmembrane region" description="Helical" evidence="12">
    <location>
        <begin position="956"/>
        <end position="974"/>
    </location>
</feature>
<sequence length="1156" mass="127228">MQSASRFTGVSFQVDEPRSLLSPDTEAGGGGNIPRRKSLVRPDRERIGPGHRQWHYRNRVAQLEKEKESGAEFVPTGSRGLPTVNELRTGATAVRRGKSILGRDQDLDVHDSRLAIFKRTATLRRKRKALETTSLSSAESHHSGCLGNYAPGPKGGWMLYCYLLTFWVPVAAMRVCGLHSREQQRAWREKIGLLAIILLVMAFVGFFTFGFTEVVCGSPPKRFHGGAIGTDFIGATSVVINGHDYDFSTFNHPAAGTTFDGTTSPLNTGGWDLGGNDASFLFQKVNQNCLGLITPASGSDIASSGETLQWYFPCNIRSQYGTTSPNTTGYASSTNCHTSSTARSDLSAIKPQGQVYFTWDDVRNTSRNLAVFEQMVLDLEVLDWLNASEVKYPAIFDQMKVAGGDYSHKDITMTLYRQNLRTLGRCLQDIATVGFVDSAAIGCVASEVVLYASLTVIIGAVVSRFILAVFFSWCFARKIGNFPAETREERRRRATEIEAWSDGIYRPPPSSYRPEVGKNGVAQTKARNNKKTFLPVHSRYTPTLRLPYGNSSSSLVSPHRRVDSSASLMNRMSGASYSIPLEVAPPFRVDNVVPQPPADYQPFNFPLAHTICLVTAYSEGREGLRTTLDSLATTDYPNSHKVILIIADGMVKGAGNEMTTPEICVSMLKDTVTGSDFETVPAHSYVAVADGHKRHNMAKIFAGFYNYDGVTTELSKQQRVPVIVVAKCGNPLEANDAKPGNRGKRDSQMVLMSFLQKVLFDERMTSLEYELFNALWAITGVSPDRYELALCIDADTKAFPDSLSRMVACMVHDPEVMGLCGETKIANKTDSWVTMIQVFEYYISHHLTKAFESLFGAVTCLPGCFSMYRIKAPKGDGSGYWIPILANPDIVEHYSENIIDTLHKKNLLLLGRGPISHHAHAQDLPQTEKRVLPTGTSAMDQLYGSQPPRVGPGIELVGTLVLPAAISFTIYLIINSIIPGGPNNTIPLILLALILGLPGLLIVITSTKLAYVAWMLVYLISLPIWNGILPAYAFWHFDDFSWGQTRKASHIVMKRWAEFERERRRDLPEAYLFANSEILTPRSSFAFEGSGGRDSVALIRIPAPLASPLSSPISPVSDGSRRNSAVVNSAILNGTVLESPEPHMLPRALLPLRLHS</sequence>
<dbReference type="Pfam" id="PF03142">
    <property type="entry name" value="Chitin_synth_2"/>
    <property type="match status" value="2"/>
</dbReference>
<evidence type="ECO:0000256" key="9">
    <source>
        <dbReference type="ARBA" id="ARBA00023180"/>
    </source>
</evidence>
<evidence type="ECO:0000256" key="1">
    <source>
        <dbReference type="ARBA" id="ARBA00004651"/>
    </source>
</evidence>
<protein>
    <recommendedName>
        <fullName evidence="2">chitin synthase</fullName>
        <ecNumber evidence="2">2.4.1.16</ecNumber>
    </recommendedName>
</protein>
<keyword evidence="7 12" id="KW-1133">Transmembrane helix</keyword>
<dbReference type="GO" id="GO:0004100">
    <property type="term" value="F:chitin synthase activity"/>
    <property type="evidence" value="ECO:0007669"/>
    <property type="project" value="UniProtKB-EC"/>
</dbReference>
<evidence type="ECO:0000256" key="4">
    <source>
        <dbReference type="ARBA" id="ARBA00022676"/>
    </source>
</evidence>
<dbReference type="InterPro" id="IPR029044">
    <property type="entry name" value="Nucleotide-diphossugar_trans"/>
</dbReference>
<dbReference type="SUPFAM" id="SSF53448">
    <property type="entry name" value="Nucleotide-diphospho-sugar transferases"/>
    <property type="match status" value="1"/>
</dbReference>
<dbReference type="Pfam" id="PF22997">
    <property type="entry name" value="CHS4"/>
    <property type="match status" value="1"/>
</dbReference>
<dbReference type="AlphaFoldDB" id="A0A8H7DJP5"/>
<comment type="catalytic activity">
    <reaction evidence="10">
        <text>[(1-&gt;4)-N-acetyl-beta-D-glucosaminyl](n) + UDP-N-acetyl-alpha-D-glucosamine = [(1-&gt;4)-N-acetyl-beta-D-glucosaminyl](n+1) + UDP + H(+)</text>
        <dbReference type="Rhea" id="RHEA:16637"/>
        <dbReference type="Rhea" id="RHEA-COMP:9593"/>
        <dbReference type="Rhea" id="RHEA-COMP:9595"/>
        <dbReference type="ChEBI" id="CHEBI:15378"/>
        <dbReference type="ChEBI" id="CHEBI:17029"/>
        <dbReference type="ChEBI" id="CHEBI:57705"/>
        <dbReference type="ChEBI" id="CHEBI:58223"/>
        <dbReference type="EC" id="2.4.1.16"/>
    </reaction>
</comment>
<feature type="domain" description="Chitin synthase 4-like" evidence="13">
    <location>
        <begin position="355"/>
        <end position="435"/>
    </location>
</feature>
<dbReference type="GO" id="GO:0006031">
    <property type="term" value="P:chitin biosynthetic process"/>
    <property type="evidence" value="ECO:0007669"/>
    <property type="project" value="TreeGrafter"/>
</dbReference>
<reference evidence="14" key="1">
    <citation type="submission" date="2020-05" db="EMBL/GenBank/DDBJ databases">
        <title>Mycena genomes resolve the evolution of fungal bioluminescence.</title>
        <authorList>
            <person name="Tsai I.J."/>
        </authorList>
    </citation>
    <scope>NUCLEOTIDE SEQUENCE</scope>
    <source>
        <strain evidence="14">160909Yilan</strain>
    </source>
</reference>
<evidence type="ECO:0000256" key="7">
    <source>
        <dbReference type="ARBA" id="ARBA00022989"/>
    </source>
</evidence>
<feature type="transmembrane region" description="Helical" evidence="12">
    <location>
        <begin position="1011"/>
        <end position="1035"/>
    </location>
</feature>
<name>A0A8H7DJP5_9AGAR</name>
<gene>
    <name evidence="14" type="ORF">MSAN_00367600</name>
</gene>
<dbReference type="EMBL" id="JACAZH010000002">
    <property type="protein sequence ID" value="KAF7374818.1"/>
    <property type="molecule type" value="Genomic_DNA"/>
</dbReference>
<keyword evidence="8 12" id="KW-0472">Membrane</keyword>
<dbReference type="EC" id="2.4.1.16" evidence="2"/>
<keyword evidence="3" id="KW-1003">Cell membrane</keyword>
<keyword evidence="5 14" id="KW-0808">Transferase</keyword>
<evidence type="ECO:0000313" key="15">
    <source>
        <dbReference type="Proteomes" id="UP000623467"/>
    </source>
</evidence>
<keyword evidence="4" id="KW-0328">Glycosyltransferase</keyword>
<dbReference type="PANTHER" id="PTHR22914">
    <property type="entry name" value="CHITIN SYNTHASE"/>
    <property type="match status" value="1"/>
</dbReference>
<evidence type="ECO:0000256" key="10">
    <source>
        <dbReference type="ARBA" id="ARBA00048014"/>
    </source>
</evidence>
<evidence type="ECO:0000256" key="11">
    <source>
        <dbReference type="SAM" id="MobiDB-lite"/>
    </source>
</evidence>
<evidence type="ECO:0000256" key="12">
    <source>
        <dbReference type="SAM" id="Phobius"/>
    </source>
</evidence>
<feature type="region of interest" description="Disordered" evidence="11">
    <location>
        <begin position="1"/>
        <end position="50"/>
    </location>
</feature>
<evidence type="ECO:0000256" key="6">
    <source>
        <dbReference type="ARBA" id="ARBA00022692"/>
    </source>
</evidence>
<dbReference type="GO" id="GO:0005886">
    <property type="term" value="C:plasma membrane"/>
    <property type="evidence" value="ECO:0007669"/>
    <property type="project" value="UniProtKB-SubCell"/>
</dbReference>
<evidence type="ECO:0000256" key="8">
    <source>
        <dbReference type="ARBA" id="ARBA00023136"/>
    </source>
</evidence>
<evidence type="ECO:0000313" key="14">
    <source>
        <dbReference type="EMBL" id="KAF7374818.1"/>
    </source>
</evidence>
<feature type="transmembrane region" description="Helical" evidence="12">
    <location>
        <begin position="986"/>
        <end position="1004"/>
    </location>
</feature>
<dbReference type="OrthoDB" id="370884at2759"/>
<dbReference type="Proteomes" id="UP000623467">
    <property type="component" value="Unassembled WGS sequence"/>
</dbReference>
<dbReference type="PANTHER" id="PTHR22914:SF16">
    <property type="entry name" value="CHITIN SYNTHASE 3"/>
    <property type="match status" value="1"/>
</dbReference>
<organism evidence="14 15">
    <name type="scientific">Mycena sanguinolenta</name>
    <dbReference type="NCBI Taxonomy" id="230812"/>
    <lineage>
        <taxon>Eukaryota</taxon>
        <taxon>Fungi</taxon>
        <taxon>Dikarya</taxon>
        <taxon>Basidiomycota</taxon>
        <taxon>Agaricomycotina</taxon>
        <taxon>Agaricomycetes</taxon>
        <taxon>Agaricomycetidae</taxon>
        <taxon>Agaricales</taxon>
        <taxon>Marasmiineae</taxon>
        <taxon>Mycenaceae</taxon>
        <taxon>Mycena</taxon>
    </lineage>
</organism>
<proteinExistence type="predicted"/>
<evidence type="ECO:0000259" key="13">
    <source>
        <dbReference type="Pfam" id="PF22997"/>
    </source>
</evidence>